<evidence type="ECO:0008006" key="5">
    <source>
        <dbReference type="Google" id="ProtNLM"/>
    </source>
</evidence>
<keyword evidence="2" id="KW-1133">Transmembrane helix</keyword>
<dbReference type="HOGENOM" id="CLU_120787_0_0_2"/>
<proteinExistence type="predicted"/>
<feature type="compositionally biased region" description="Basic and acidic residues" evidence="1">
    <location>
        <begin position="15"/>
        <end position="26"/>
    </location>
</feature>
<feature type="transmembrane region" description="Helical" evidence="2">
    <location>
        <begin position="112"/>
        <end position="135"/>
    </location>
</feature>
<evidence type="ECO:0000313" key="3">
    <source>
        <dbReference type="EMBL" id="CCC39656.1"/>
    </source>
</evidence>
<name>G0LGV4_HALWC</name>
<dbReference type="Pfam" id="PF24364">
    <property type="entry name" value="DUF7520"/>
    <property type="match status" value="1"/>
</dbReference>
<feature type="compositionally biased region" description="Polar residues" evidence="1">
    <location>
        <begin position="55"/>
        <end position="64"/>
    </location>
</feature>
<feature type="region of interest" description="Disordered" evidence="1">
    <location>
        <begin position="1"/>
        <end position="64"/>
    </location>
</feature>
<feature type="transmembrane region" description="Helical" evidence="2">
    <location>
        <begin position="69"/>
        <end position="92"/>
    </location>
</feature>
<accession>G0LGV4</accession>
<dbReference type="KEGG" id="hwc:Hqrw_1725"/>
<evidence type="ECO:0000256" key="1">
    <source>
        <dbReference type="SAM" id="MobiDB-lite"/>
    </source>
</evidence>
<organism evidence="3 4">
    <name type="scientific">Haloquadratum walsbyi (strain DSM 16854 / JCM 12705 / C23)</name>
    <dbReference type="NCBI Taxonomy" id="768065"/>
    <lineage>
        <taxon>Archaea</taxon>
        <taxon>Methanobacteriati</taxon>
        <taxon>Methanobacteriota</taxon>
        <taxon>Stenosarchaea group</taxon>
        <taxon>Halobacteria</taxon>
        <taxon>Halobacteriales</taxon>
        <taxon>Haloferacaceae</taxon>
        <taxon>Haloquadratum</taxon>
    </lineage>
</organism>
<gene>
    <name evidence="3" type="ordered locus">Hqrw_1725</name>
</gene>
<protein>
    <recommendedName>
        <fullName evidence="5">Cox cluster protein</fullName>
    </recommendedName>
</protein>
<dbReference type="EMBL" id="FR746099">
    <property type="protein sequence ID" value="CCC39656.1"/>
    <property type="molecule type" value="Genomic_DNA"/>
</dbReference>
<dbReference type="AlphaFoldDB" id="G0LGV4"/>
<keyword evidence="2" id="KW-0472">Membrane</keyword>
<reference evidence="3 4" key="1">
    <citation type="journal article" date="2011" name="PLoS ONE">
        <title>Haloquadratum walsbyi: limited diversity in a global pond.</title>
        <authorList>
            <person name="Dyall-Smith M."/>
            <person name="Pfeiffer F."/>
            <person name="Klee K."/>
            <person name="Palm P."/>
            <person name="Gross K."/>
            <person name="Schuster S.C."/>
            <person name="Rampp M."/>
            <person name="Oesterhelt D."/>
        </authorList>
    </citation>
    <scope>NUCLEOTIDE SEQUENCE [LARGE SCALE GENOMIC DNA]</scope>
    <source>
        <strain evidence="4">DSM 16854 / JCM 12705 / C23</strain>
    </source>
</reference>
<feature type="compositionally biased region" description="Polar residues" evidence="1">
    <location>
        <begin position="27"/>
        <end position="46"/>
    </location>
</feature>
<dbReference type="Proteomes" id="UP000007954">
    <property type="component" value="Chromosome"/>
</dbReference>
<evidence type="ECO:0000313" key="4">
    <source>
        <dbReference type="Proteomes" id="UP000007954"/>
    </source>
</evidence>
<sequence>MSESDDQETTSEYNSSHESETSEKPETGSSEMVNHQNQTQNPTQDQMDAKKQSQHAEQSRTQGRSGRQFVIILYIALTGAAGVAGYLTGYFVDGLSAPMFLFVIPFPLSPLGFAAYGGLTIAIVIGIPLGLVIYVSEYAESIET</sequence>
<keyword evidence="2" id="KW-0812">Transmembrane</keyword>
<dbReference type="InterPro" id="IPR055942">
    <property type="entry name" value="DUF7520"/>
</dbReference>
<evidence type="ECO:0000256" key="2">
    <source>
        <dbReference type="SAM" id="Phobius"/>
    </source>
</evidence>